<accession>A0A480AQ94</accession>
<evidence type="ECO:0000256" key="1">
    <source>
        <dbReference type="ARBA" id="ARBA00022603"/>
    </source>
</evidence>
<dbReference type="PANTHER" id="PTHR13090">
    <property type="entry name" value="ARGININE-HYDROXYLASE NDUFAF5, MITOCHONDRIAL"/>
    <property type="match status" value="1"/>
</dbReference>
<dbReference type="InterPro" id="IPR029063">
    <property type="entry name" value="SAM-dependent_MTases_sf"/>
</dbReference>
<dbReference type="EMBL" id="BJCL01000006">
    <property type="protein sequence ID" value="GCL63601.1"/>
    <property type="molecule type" value="Genomic_DNA"/>
</dbReference>
<dbReference type="PANTHER" id="PTHR13090:SF1">
    <property type="entry name" value="ARGININE-HYDROXYLASE NDUFAF5, MITOCHONDRIAL"/>
    <property type="match status" value="1"/>
</dbReference>
<keyword evidence="1 3" id="KW-0489">Methyltransferase</keyword>
<reference evidence="4" key="1">
    <citation type="submission" date="2019-03" db="EMBL/GenBank/DDBJ databases">
        <title>Aquabacterium pictum sp.nov., the first bacteriochlorophyll a-containing freshwater bacterium in the genus Aquabacterium of the class Betaproteobacteria.</title>
        <authorList>
            <person name="Hirose S."/>
            <person name="Tank M."/>
            <person name="Hara E."/>
            <person name="Tamaki H."/>
            <person name="Takaichi S."/>
            <person name="Haruta S."/>
            <person name="Hanada S."/>
        </authorList>
    </citation>
    <scope>NUCLEOTIDE SEQUENCE [LARGE SCALE GENOMIC DNA]</scope>
    <source>
        <strain evidence="4">W35</strain>
    </source>
</reference>
<organism evidence="3 4">
    <name type="scientific">Pseudaquabacterium pictum</name>
    <dbReference type="NCBI Taxonomy" id="2315236"/>
    <lineage>
        <taxon>Bacteria</taxon>
        <taxon>Pseudomonadati</taxon>
        <taxon>Pseudomonadota</taxon>
        <taxon>Betaproteobacteria</taxon>
        <taxon>Burkholderiales</taxon>
        <taxon>Sphaerotilaceae</taxon>
        <taxon>Pseudaquabacterium</taxon>
    </lineage>
</organism>
<evidence type="ECO:0000313" key="4">
    <source>
        <dbReference type="Proteomes" id="UP000301751"/>
    </source>
</evidence>
<dbReference type="Gene3D" id="3.40.50.150">
    <property type="entry name" value="Vaccinia Virus protein VP39"/>
    <property type="match status" value="1"/>
</dbReference>
<dbReference type="GO" id="GO:0032259">
    <property type="term" value="P:methylation"/>
    <property type="evidence" value="ECO:0007669"/>
    <property type="project" value="UniProtKB-KW"/>
</dbReference>
<name>A0A480AQ94_9BURK</name>
<comment type="caution">
    <text evidence="3">The sequence shown here is derived from an EMBL/GenBank/DDBJ whole genome shotgun (WGS) entry which is preliminary data.</text>
</comment>
<dbReference type="AlphaFoldDB" id="A0A480AQ94"/>
<protein>
    <submittedName>
        <fullName evidence="3">Malonyl-[acyl-carrier protein] O-methyltransferase</fullName>
    </submittedName>
</protein>
<gene>
    <name evidence="3" type="primary">bioC</name>
    <name evidence="3" type="ORF">AQPW35_26820</name>
</gene>
<dbReference type="RefSeq" id="WP_137733341.1">
    <property type="nucleotide sequence ID" value="NZ_BJCL01000006.1"/>
</dbReference>
<keyword evidence="2 3" id="KW-0808">Transferase</keyword>
<dbReference type="InterPro" id="IPR050602">
    <property type="entry name" value="Malonyl-ACP_OMT"/>
</dbReference>
<evidence type="ECO:0000256" key="2">
    <source>
        <dbReference type="ARBA" id="ARBA00022679"/>
    </source>
</evidence>
<dbReference type="Proteomes" id="UP000301751">
    <property type="component" value="Unassembled WGS sequence"/>
</dbReference>
<sequence>MSDPTAASAAPAIDQPALRRVLDRLARADSAPWLHQEVARRMAERLPVIRQPPERWLDWWAFTGAGAAAVQAVWPQAQRQAVEPTPALQARSRQAQAAPWWALGARRQAAAQPVWLSSEVPAGQAQMLWANLVLHTAADPAASLAAWHRALAVDGFLMFSCFGPDTLRELRAVYAEAGWPDPHPPYADMHDLGDLLVHGGFADPVMDQETIRLTWSSPAALLAELRSLGGHLGSARFAGLRTPRWQARLQQALTNRAGADGRIAMTVELVYGHAYKAAPRPGRGEPAVVSLAHLRSGLPKAGQS</sequence>
<dbReference type="SUPFAM" id="SSF53335">
    <property type="entry name" value="S-adenosyl-L-methionine-dependent methyltransferases"/>
    <property type="match status" value="1"/>
</dbReference>
<keyword evidence="4" id="KW-1185">Reference proteome</keyword>
<evidence type="ECO:0000313" key="3">
    <source>
        <dbReference type="EMBL" id="GCL63601.1"/>
    </source>
</evidence>
<dbReference type="OrthoDB" id="9760689at2"/>
<dbReference type="GO" id="GO:0008168">
    <property type="term" value="F:methyltransferase activity"/>
    <property type="evidence" value="ECO:0007669"/>
    <property type="project" value="UniProtKB-KW"/>
</dbReference>
<proteinExistence type="predicted"/>